<sequence length="75" mass="8461">MHQPPTISPSKDLRDLLALSCNLFYKSLHPAYFLGSRGIDSSNEYITTNVSIADIIIPWGIRYWDSCGIGYEKLP</sequence>
<evidence type="ECO:0000313" key="2">
    <source>
        <dbReference type="Proteomes" id="UP000828390"/>
    </source>
</evidence>
<comment type="caution">
    <text evidence="1">The sequence shown here is derived from an EMBL/GenBank/DDBJ whole genome shotgun (WGS) entry which is preliminary data.</text>
</comment>
<protein>
    <submittedName>
        <fullName evidence="1">Uncharacterized protein</fullName>
    </submittedName>
</protein>
<reference evidence="1" key="1">
    <citation type="journal article" date="2019" name="bioRxiv">
        <title>The Genome of the Zebra Mussel, Dreissena polymorpha: A Resource for Invasive Species Research.</title>
        <authorList>
            <person name="McCartney M.A."/>
            <person name="Auch B."/>
            <person name="Kono T."/>
            <person name="Mallez S."/>
            <person name="Zhang Y."/>
            <person name="Obille A."/>
            <person name="Becker A."/>
            <person name="Abrahante J.E."/>
            <person name="Garbe J."/>
            <person name="Badalamenti J.P."/>
            <person name="Herman A."/>
            <person name="Mangelson H."/>
            <person name="Liachko I."/>
            <person name="Sullivan S."/>
            <person name="Sone E.D."/>
            <person name="Koren S."/>
            <person name="Silverstein K.A.T."/>
            <person name="Beckman K.B."/>
            <person name="Gohl D.M."/>
        </authorList>
    </citation>
    <scope>NUCLEOTIDE SEQUENCE</scope>
    <source>
        <strain evidence="1">Duluth1</strain>
        <tissue evidence="1">Whole animal</tissue>
    </source>
</reference>
<name>A0A9D4LUR1_DREPO</name>
<dbReference type="AlphaFoldDB" id="A0A9D4LUR1"/>
<keyword evidence="2" id="KW-1185">Reference proteome</keyword>
<dbReference type="EMBL" id="JAIWYP010000002">
    <property type="protein sequence ID" value="KAH3863231.1"/>
    <property type="molecule type" value="Genomic_DNA"/>
</dbReference>
<accession>A0A9D4LUR1</accession>
<dbReference type="Proteomes" id="UP000828390">
    <property type="component" value="Unassembled WGS sequence"/>
</dbReference>
<gene>
    <name evidence="1" type="ORF">DPMN_026211</name>
</gene>
<evidence type="ECO:0000313" key="1">
    <source>
        <dbReference type="EMBL" id="KAH3863231.1"/>
    </source>
</evidence>
<reference evidence="1" key="2">
    <citation type="submission" date="2020-11" db="EMBL/GenBank/DDBJ databases">
        <authorList>
            <person name="McCartney M.A."/>
            <person name="Auch B."/>
            <person name="Kono T."/>
            <person name="Mallez S."/>
            <person name="Becker A."/>
            <person name="Gohl D.M."/>
            <person name="Silverstein K.A.T."/>
            <person name="Koren S."/>
            <person name="Bechman K.B."/>
            <person name="Herman A."/>
            <person name="Abrahante J.E."/>
            <person name="Garbe J."/>
        </authorList>
    </citation>
    <scope>NUCLEOTIDE SEQUENCE</scope>
    <source>
        <strain evidence="1">Duluth1</strain>
        <tissue evidence="1">Whole animal</tissue>
    </source>
</reference>
<organism evidence="1 2">
    <name type="scientific">Dreissena polymorpha</name>
    <name type="common">Zebra mussel</name>
    <name type="synonym">Mytilus polymorpha</name>
    <dbReference type="NCBI Taxonomy" id="45954"/>
    <lineage>
        <taxon>Eukaryota</taxon>
        <taxon>Metazoa</taxon>
        <taxon>Spiralia</taxon>
        <taxon>Lophotrochozoa</taxon>
        <taxon>Mollusca</taxon>
        <taxon>Bivalvia</taxon>
        <taxon>Autobranchia</taxon>
        <taxon>Heteroconchia</taxon>
        <taxon>Euheterodonta</taxon>
        <taxon>Imparidentia</taxon>
        <taxon>Neoheterodontei</taxon>
        <taxon>Myida</taxon>
        <taxon>Dreissenoidea</taxon>
        <taxon>Dreissenidae</taxon>
        <taxon>Dreissena</taxon>
    </lineage>
</organism>
<proteinExistence type="predicted"/>